<dbReference type="InterPro" id="IPR018062">
    <property type="entry name" value="HTH_AraC-typ_CS"/>
</dbReference>
<dbReference type="InterPro" id="IPR018060">
    <property type="entry name" value="HTH_AraC"/>
</dbReference>
<evidence type="ECO:0000256" key="2">
    <source>
        <dbReference type="ARBA" id="ARBA00023125"/>
    </source>
</evidence>
<dbReference type="RefSeq" id="WP_262684101.1">
    <property type="nucleotide sequence ID" value="NZ_JAOQIO010000034.1"/>
</dbReference>
<dbReference type="SMART" id="SM00342">
    <property type="entry name" value="HTH_ARAC"/>
    <property type="match status" value="1"/>
</dbReference>
<evidence type="ECO:0000259" key="5">
    <source>
        <dbReference type="PROSITE" id="PS01124"/>
    </source>
</evidence>
<proteinExistence type="predicted"/>
<keyword evidence="2" id="KW-0238">DNA-binding</keyword>
<dbReference type="PANTHER" id="PTHR43280">
    <property type="entry name" value="ARAC-FAMILY TRANSCRIPTIONAL REGULATOR"/>
    <property type="match status" value="1"/>
</dbReference>
<feature type="transmembrane region" description="Helical" evidence="4">
    <location>
        <begin position="283"/>
        <end position="306"/>
    </location>
</feature>
<evidence type="ECO:0000256" key="4">
    <source>
        <dbReference type="SAM" id="Phobius"/>
    </source>
</evidence>
<dbReference type="Proteomes" id="UP001652445">
    <property type="component" value="Unassembled WGS sequence"/>
</dbReference>
<feature type="domain" description="HTH araC/xylS-type" evidence="5">
    <location>
        <begin position="652"/>
        <end position="750"/>
    </location>
</feature>
<dbReference type="SUPFAM" id="SSF46689">
    <property type="entry name" value="Homeodomain-like"/>
    <property type="match status" value="2"/>
</dbReference>
<comment type="caution">
    <text evidence="6">The sequence shown here is derived from an EMBL/GenBank/DDBJ whole genome shotgun (WGS) entry which is preliminary data.</text>
</comment>
<dbReference type="PROSITE" id="PS00041">
    <property type="entry name" value="HTH_ARAC_FAMILY_1"/>
    <property type="match status" value="1"/>
</dbReference>
<dbReference type="InterPro" id="IPR020449">
    <property type="entry name" value="Tscrpt_reg_AraC-type_HTH"/>
</dbReference>
<reference evidence="6 7" key="1">
    <citation type="submission" date="2022-09" db="EMBL/GenBank/DDBJ databases">
        <authorList>
            <person name="Han X.L."/>
            <person name="Wang Q."/>
            <person name="Lu T."/>
        </authorList>
    </citation>
    <scope>NUCLEOTIDE SEQUENCE [LARGE SCALE GENOMIC DNA]</scope>
    <source>
        <strain evidence="6 7">WQ 127069</strain>
    </source>
</reference>
<dbReference type="PROSITE" id="PS01124">
    <property type="entry name" value="HTH_ARAC_FAMILY_2"/>
    <property type="match status" value="1"/>
</dbReference>
<evidence type="ECO:0000313" key="7">
    <source>
        <dbReference type="Proteomes" id="UP001652445"/>
    </source>
</evidence>
<dbReference type="Gene3D" id="1.10.10.60">
    <property type="entry name" value="Homeodomain-like"/>
    <property type="match status" value="2"/>
</dbReference>
<gene>
    <name evidence="6" type="ORF">OB236_11410</name>
</gene>
<keyword evidence="4" id="KW-0472">Membrane</keyword>
<dbReference type="EMBL" id="JAOQIO010000034">
    <property type="protein sequence ID" value="MCU6792727.1"/>
    <property type="molecule type" value="Genomic_DNA"/>
</dbReference>
<dbReference type="PANTHER" id="PTHR43280:SF10">
    <property type="entry name" value="REGULATORY PROTEIN POCR"/>
    <property type="match status" value="1"/>
</dbReference>
<evidence type="ECO:0000256" key="3">
    <source>
        <dbReference type="ARBA" id="ARBA00023163"/>
    </source>
</evidence>
<sequence length="751" mass="86552">MRNKSYFLKLLSFNIIMVIISVSFLGYIAYLKTTNLINEKINKINSQLLVQTQLQVENSLQSIESAIVQFSLSPSFTSILEDDLKIISYDNYVKVRNIIQDISSLYSHGSIISSIEIINLEKGWVLRNGGLLPLQEVYGSEEIRQIQQTPSSSSWNNVNSDYFQYTLKVPFSSFNKFQGVIRARISSSGINKELVASKDLGEMTLIEANGNVIRNLSQYNLNKEDINNVIRLVQSKEKENPRGDFLTNIKGVEYSLIFLQSAKYNWTYLSMVSTLEAKRNSGFIGLFIFITSFVVIGVFFVFSFLGTRKLYSPIKRLYQLVALNSNDKSNLHVQSNEMDFINTSIQNFFQDSNKLKGQLDIQTNQLNDFFAFKLFQGEVKQHEVESKFGNLVSWDQYCVLTVQIDTLDGTAYRQADRDLLLFAVKNMLGEIASQLLVLYPVIINNIQVVLVGVTHKNLDVFKEDVYLLSRSIQQTVKQYLKLQVSIGISNPFSKSVHASIAYHEAVDALKSRITHGREAILYMSDFEEDEAAASKYPAFIVKEVIDSIKFNDIDQSKRALHSFVAEIYSGHYGYKYCSMFVFLLLIDLIKISHHSDEMFLKLFKEKPLFDQLDQLLQQSAHEMELWIYDNVIEPIIEEMLARSETQQRNITKALVQFIHDEYDLDLTLEACASRLHYNPNYLGQIFKKETGSTFSDYLSQYRLNISKKWLSETNAQVQEIAEKLRFSNSQNFIRYFKKMEGITPKQYRDKF</sequence>
<evidence type="ECO:0000256" key="1">
    <source>
        <dbReference type="ARBA" id="ARBA00023015"/>
    </source>
</evidence>
<dbReference type="InterPro" id="IPR009057">
    <property type="entry name" value="Homeodomain-like_sf"/>
</dbReference>
<feature type="transmembrane region" description="Helical" evidence="4">
    <location>
        <begin position="7"/>
        <end position="30"/>
    </location>
</feature>
<evidence type="ECO:0000313" key="6">
    <source>
        <dbReference type="EMBL" id="MCU6792727.1"/>
    </source>
</evidence>
<keyword evidence="1" id="KW-0805">Transcription regulation</keyword>
<organism evidence="6 7">
    <name type="scientific">Paenibacillus baimaensis</name>
    <dbReference type="NCBI Taxonomy" id="2982185"/>
    <lineage>
        <taxon>Bacteria</taxon>
        <taxon>Bacillati</taxon>
        <taxon>Bacillota</taxon>
        <taxon>Bacilli</taxon>
        <taxon>Bacillales</taxon>
        <taxon>Paenibacillaceae</taxon>
        <taxon>Paenibacillus</taxon>
    </lineage>
</organism>
<keyword evidence="7" id="KW-1185">Reference proteome</keyword>
<name>A0ABT2UDP8_9BACL</name>
<dbReference type="PRINTS" id="PR00032">
    <property type="entry name" value="HTHARAC"/>
</dbReference>
<protein>
    <submittedName>
        <fullName evidence="6">Helix-turn-helix domain-containing protein</fullName>
    </submittedName>
</protein>
<dbReference type="Pfam" id="PF12833">
    <property type="entry name" value="HTH_18"/>
    <property type="match status" value="1"/>
</dbReference>
<keyword evidence="3" id="KW-0804">Transcription</keyword>
<keyword evidence="4" id="KW-0812">Transmembrane</keyword>
<accession>A0ABT2UDP8</accession>
<keyword evidence="4" id="KW-1133">Transmembrane helix</keyword>